<dbReference type="PANTHER" id="PTHR30115">
    <property type="entry name" value="NITROGEN REGULATORY PROTEIN P-II"/>
    <property type="match status" value="1"/>
</dbReference>
<dbReference type="EMBL" id="CP065738">
    <property type="protein sequence ID" value="QPT53592.1"/>
    <property type="molecule type" value="Genomic_DNA"/>
</dbReference>
<dbReference type="GO" id="GO:0005524">
    <property type="term" value="F:ATP binding"/>
    <property type="evidence" value="ECO:0007669"/>
    <property type="project" value="TreeGrafter"/>
</dbReference>
<evidence type="ECO:0000313" key="9">
    <source>
        <dbReference type="Proteomes" id="UP000179540"/>
    </source>
</evidence>
<evidence type="ECO:0000313" key="7">
    <source>
        <dbReference type="Proteomes" id="UP000053171"/>
    </source>
</evidence>
<dbReference type="PROSITE" id="PS00638">
    <property type="entry name" value="PII_GLNB_CTER"/>
    <property type="match status" value="1"/>
</dbReference>
<reference evidence="6 10" key="5">
    <citation type="submission" date="2020-12" db="EMBL/GenBank/DDBJ databases">
        <title>FDA dAtabase for Regulatory Grade micrObial Sequences (FDA-ARGOS): Supporting development and validation of Infectious Disease Dx tests.</title>
        <authorList>
            <person name="Sproer C."/>
            <person name="Gronow S."/>
            <person name="Severitt S."/>
            <person name="Schroder I."/>
            <person name="Tallon L."/>
            <person name="Sadzewicz L."/>
            <person name="Zhao X."/>
            <person name="Boylan J."/>
            <person name="Ott S."/>
            <person name="Bowen H."/>
            <person name="Vavikolanu K."/>
            <person name="Mehta A."/>
            <person name="Aluvathingal J."/>
            <person name="Nadendla S."/>
            <person name="Lowell S."/>
            <person name="Myers T."/>
            <person name="Yan Y."/>
            <person name="Sichtig H."/>
        </authorList>
    </citation>
    <scope>NUCLEOTIDE SEQUENCE [LARGE SCALE GENOMIC DNA]</scope>
    <source>
        <strain evidence="6 10">FDAARGOS_864</strain>
    </source>
</reference>
<evidence type="ECO:0000256" key="2">
    <source>
        <dbReference type="RuleBase" id="RU003936"/>
    </source>
</evidence>
<sequence>MKLITAVVRPEMFTDVKEALEEYGIHGMTISDAAGYGIQHGHREVYRGAKYTVDLLQKIRVEILTTDERAREIVDVIVKAAHTGSQGDGKVWVQPVDEVKRVRTGEADEKALYDSK</sequence>
<accession>A0A147E993</accession>
<dbReference type="Proteomes" id="UP000594975">
    <property type="component" value="Chromosome"/>
</dbReference>
<dbReference type="AlphaFoldDB" id="A0A147E993"/>
<protein>
    <submittedName>
        <fullName evidence="6">P-II family nitrogen regulator</fullName>
    </submittedName>
    <submittedName>
        <fullName evidence="3">Transcriptional regulator</fullName>
    </submittedName>
</protein>
<dbReference type="Pfam" id="PF00543">
    <property type="entry name" value="P-II"/>
    <property type="match status" value="1"/>
</dbReference>
<gene>
    <name evidence="4" type="ORF">A5N15_07620</name>
    <name evidence="3" type="ORF">AN277_0206330</name>
    <name evidence="5" type="ORF">BK826_06715</name>
    <name evidence="6" type="ORF">I6G21_10175</name>
</gene>
<dbReference type="GO" id="GO:0005829">
    <property type="term" value="C:cytosol"/>
    <property type="evidence" value="ECO:0007669"/>
    <property type="project" value="TreeGrafter"/>
</dbReference>
<reference evidence="5 9" key="4">
    <citation type="submission" date="2016-10" db="EMBL/GenBank/DDBJ databases">
        <title>Draft genome sequence of strain LCT isolated from the Shenzhou X spacecraft of China.</title>
        <authorList>
            <person name="Huang B."/>
        </authorList>
    </citation>
    <scope>NUCLEOTIDE SEQUENCE [LARGE SCALE GENOMIC DNA]</scope>
    <source>
        <strain evidence="5 9">LCT-H5</strain>
    </source>
</reference>
<organism evidence="3 7">
    <name type="scientific">Rothia kristinae</name>
    <dbReference type="NCBI Taxonomy" id="37923"/>
    <lineage>
        <taxon>Bacteria</taxon>
        <taxon>Bacillati</taxon>
        <taxon>Actinomycetota</taxon>
        <taxon>Actinomycetes</taxon>
        <taxon>Micrococcales</taxon>
        <taxon>Micrococcaceae</taxon>
        <taxon>Rothia</taxon>
    </lineage>
</organism>
<evidence type="ECO:0000313" key="5">
    <source>
        <dbReference type="EMBL" id="OIJ35720.1"/>
    </source>
</evidence>
<proteinExistence type="inferred from homology"/>
<evidence type="ECO:0000313" key="6">
    <source>
        <dbReference type="EMBL" id="QPT53592.1"/>
    </source>
</evidence>
<dbReference type="SMART" id="SM00938">
    <property type="entry name" value="P-II"/>
    <property type="match status" value="1"/>
</dbReference>
<dbReference type="PANTHER" id="PTHR30115:SF11">
    <property type="entry name" value="NITROGEN REGULATORY PROTEIN P-II HOMOLOG"/>
    <property type="match status" value="1"/>
</dbReference>
<comment type="similarity">
    <text evidence="2">Belongs to the P(II) protein family.</text>
</comment>
<dbReference type="STRING" id="37923.BK826_06715"/>
<dbReference type="GO" id="GO:0030234">
    <property type="term" value="F:enzyme regulator activity"/>
    <property type="evidence" value="ECO:0007669"/>
    <property type="project" value="InterPro"/>
</dbReference>
<dbReference type="InterPro" id="IPR017918">
    <property type="entry name" value="N-reg_PII_CS"/>
</dbReference>
<dbReference type="OrthoDB" id="9802729at2"/>
<dbReference type="Proteomes" id="UP000053171">
    <property type="component" value="Unassembled WGS sequence"/>
</dbReference>
<dbReference type="PROSITE" id="PS51343">
    <property type="entry name" value="PII_GLNB_DOM"/>
    <property type="match status" value="1"/>
</dbReference>
<dbReference type="Gene3D" id="3.30.70.120">
    <property type="match status" value="1"/>
</dbReference>
<name>A0A147E993_9MICC</name>
<dbReference type="Proteomes" id="UP000179540">
    <property type="component" value="Unassembled WGS sequence"/>
</dbReference>
<evidence type="ECO:0000313" key="8">
    <source>
        <dbReference type="Proteomes" id="UP000092021"/>
    </source>
</evidence>
<dbReference type="SUPFAM" id="SSF54913">
    <property type="entry name" value="GlnB-like"/>
    <property type="match status" value="1"/>
</dbReference>
<dbReference type="EMBL" id="MODZ01000007">
    <property type="protein sequence ID" value="OIJ35720.1"/>
    <property type="molecule type" value="Genomic_DNA"/>
</dbReference>
<dbReference type="GeneID" id="61263763"/>
<dbReference type="RefSeq" id="WP_058731509.1">
    <property type="nucleotide sequence ID" value="NZ_CP065738.1"/>
</dbReference>
<feature type="modified residue" description="O-UMP-tyrosine" evidence="1">
    <location>
        <position position="51"/>
    </location>
</feature>
<reference evidence="3 7" key="3">
    <citation type="submission" date="2016-06" db="EMBL/GenBank/DDBJ databases">
        <title>Identification of putative biosynthetic pathways for the production of bioactive secondary metabolites by the marine actinomycete Kocuria kristinae RUTW2-3.</title>
        <authorList>
            <person name="Waterworth S.C."/>
            <person name="Walmsley T.A."/>
            <person name="Matongo T."/>
            <person name="Davies-Coleman M.T."/>
            <person name="Dorrington R.A."/>
        </authorList>
    </citation>
    <scope>NUCLEOTIDE SEQUENCE [LARGE SCALE GENOMIC DNA]</scope>
    <source>
        <strain evidence="7">RuSp02-3</strain>
        <strain evidence="3">RUTW2-3</strain>
        <strain evidence="4 8">RUTW4-5</strain>
    </source>
</reference>
<dbReference type="PRINTS" id="PR00340">
    <property type="entry name" value="PIIGLNB"/>
</dbReference>
<dbReference type="InterPro" id="IPR015867">
    <property type="entry name" value="N-reg_PII/ATP_PRibTrfase_C"/>
</dbReference>
<reference evidence="3" key="2">
    <citation type="submission" date="2016-04" db="EMBL/GenBank/DDBJ databases">
        <authorList>
            <person name="Evans L.H."/>
            <person name="Alamgir A."/>
            <person name="Owens N."/>
            <person name="Weber N.D."/>
            <person name="Virtaneva K."/>
            <person name="Barbian K."/>
            <person name="Babar A."/>
            <person name="Rosenke K."/>
        </authorList>
    </citation>
    <scope>NUCLEOTIDE SEQUENCE [LARGE SCALE GENOMIC DNA]</scope>
    <source>
        <strain evidence="3">RUTW2-3</strain>
    </source>
</reference>
<dbReference type="InterPro" id="IPR011322">
    <property type="entry name" value="N-reg_PII-like_a/b"/>
</dbReference>
<dbReference type="InterPro" id="IPR002187">
    <property type="entry name" value="N-reg_PII"/>
</dbReference>
<dbReference type="KEGG" id="rkr:I6G21_10175"/>
<keyword evidence="7" id="KW-1185">Reference proteome</keyword>
<evidence type="ECO:0000313" key="10">
    <source>
        <dbReference type="Proteomes" id="UP000594975"/>
    </source>
</evidence>
<dbReference type="PATRIC" id="fig|37923.10.peg.1677"/>
<reference evidence="7" key="1">
    <citation type="submission" date="2016-04" db="EMBL/GenBank/DDBJ databases">
        <authorList>
            <person name="Waterworth S."/>
            <person name="Matcher G."/>
        </authorList>
    </citation>
    <scope>NUCLEOTIDE SEQUENCE [LARGE SCALE GENOMIC DNA]</scope>
    <source>
        <strain evidence="7">RuSp02-3</strain>
    </source>
</reference>
<evidence type="ECO:0000313" key="3">
    <source>
        <dbReference type="EMBL" id="OAX51940.1"/>
    </source>
</evidence>
<dbReference type="EMBL" id="LWGZ01000672">
    <property type="protein sequence ID" value="OAX59016.1"/>
    <property type="molecule type" value="Genomic_DNA"/>
</dbReference>
<dbReference type="GO" id="GO:0006808">
    <property type="term" value="P:regulation of nitrogen utilization"/>
    <property type="evidence" value="ECO:0007669"/>
    <property type="project" value="InterPro"/>
</dbReference>
<keyword evidence="1" id="KW-0597">Phosphoprotein</keyword>
<evidence type="ECO:0000256" key="1">
    <source>
        <dbReference type="PIRSR" id="PIRSR602187-50"/>
    </source>
</evidence>
<dbReference type="Proteomes" id="UP000092021">
    <property type="component" value="Unassembled WGS sequence"/>
</dbReference>
<evidence type="ECO:0000313" key="4">
    <source>
        <dbReference type="EMBL" id="OAX59016.1"/>
    </source>
</evidence>
<dbReference type="EMBL" id="LJBJ02000010">
    <property type="protein sequence ID" value="OAX51940.1"/>
    <property type="molecule type" value="Genomic_DNA"/>
</dbReference>